<keyword evidence="4" id="KW-1185">Reference proteome</keyword>
<feature type="domain" description="Aminotransferase class V" evidence="2">
    <location>
        <begin position="26"/>
        <end position="302"/>
    </location>
</feature>
<sequence length="385" mass="39750">MDDLRAEFLLDPGFLTVNHGSFGAAPRRVLAAQAEWRARLEAQPSRFMVRDLTPALRAAAARLAGFLGCDADGLGFVDNATAGCNAVLRSLAFAPGEEILLLSHAYGAVRKTAQHVAARAGAAVVDAALPFPRPTPEAVVAAVAAAITPRTRLAVLDHITSPSALVLPIEAMIAACRARGVPVLVDGAHGPGQVPLALGALGADWYAGNCHKWLMAPKGCGFLWTAPARRAETHAPILSHGLGEGYLAEFDWTGTRDPGGYLAVTEAIAALADWGGEALMARNRALAREAGDALAARFGTEVGALPGMAGSMALVRLPWPGPATRDGAVARRARLLSAGTDAPVMALDGAYWLRLSAAAYNRAADYDRLGDLLAGLDPAGPGGGA</sequence>
<dbReference type="InterPro" id="IPR015424">
    <property type="entry name" value="PyrdxlP-dep_Trfase"/>
</dbReference>
<dbReference type="EMBL" id="NRSG01000281">
    <property type="protein sequence ID" value="MBK1661305.1"/>
    <property type="molecule type" value="Genomic_DNA"/>
</dbReference>
<evidence type="ECO:0000256" key="1">
    <source>
        <dbReference type="ARBA" id="ARBA00022898"/>
    </source>
</evidence>
<dbReference type="InterPro" id="IPR000192">
    <property type="entry name" value="Aminotrans_V_dom"/>
</dbReference>
<organism evidence="3 4">
    <name type="scientific">Paracraurococcus ruber</name>
    <dbReference type="NCBI Taxonomy" id="77675"/>
    <lineage>
        <taxon>Bacteria</taxon>
        <taxon>Pseudomonadati</taxon>
        <taxon>Pseudomonadota</taxon>
        <taxon>Alphaproteobacteria</taxon>
        <taxon>Acetobacterales</taxon>
        <taxon>Roseomonadaceae</taxon>
        <taxon>Paracraurococcus</taxon>
    </lineage>
</organism>
<gene>
    <name evidence="3" type="ORF">CKO45_24145</name>
</gene>
<dbReference type="RefSeq" id="WP_133220898.1">
    <property type="nucleotide sequence ID" value="NZ_NRSG01000281.1"/>
</dbReference>
<dbReference type="PANTHER" id="PTHR43092:SF2">
    <property type="entry name" value="HERCYNYLCYSTEINE SULFOXIDE LYASE"/>
    <property type="match status" value="1"/>
</dbReference>
<evidence type="ECO:0000313" key="4">
    <source>
        <dbReference type="Proteomes" id="UP000697995"/>
    </source>
</evidence>
<keyword evidence="1" id="KW-0663">Pyridoxal phosphate</keyword>
<evidence type="ECO:0000313" key="3">
    <source>
        <dbReference type="EMBL" id="MBK1661305.1"/>
    </source>
</evidence>
<reference evidence="3 4" key="1">
    <citation type="journal article" date="2020" name="Microorganisms">
        <title>Osmotic Adaptation and Compatible Solute Biosynthesis of Phototrophic Bacteria as Revealed from Genome Analyses.</title>
        <authorList>
            <person name="Imhoff J.F."/>
            <person name="Rahn T."/>
            <person name="Kunzel S."/>
            <person name="Keller A."/>
            <person name="Neulinger S.C."/>
        </authorList>
    </citation>
    <scope>NUCLEOTIDE SEQUENCE [LARGE SCALE GENOMIC DNA]</scope>
    <source>
        <strain evidence="3 4">DSM 15382</strain>
    </source>
</reference>
<dbReference type="Pfam" id="PF00266">
    <property type="entry name" value="Aminotran_5"/>
    <property type="match status" value="1"/>
</dbReference>
<dbReference type="SUPFAM" id="SSF53383">
    <property type="entry name" value="PLP-dependent transferases"/>
    <property type="match status" value="1"/>
</dbReference>
<proteinExistence type="predicted"/>
<evidence type="ECO:0000259" key="2">
    <source>
        <dbReference type="Pfam" id="PF00266"/>
    </source>
</evidence>
<dbReference type="InterPro" id="IPR015422">
    <property type="entry name" value="PyrdxlP-dep_Trfase_small"/>
</dbReference>
<comment type="caution">
    <text evidence="3">The sequence shown here is derived from an EMBL/GenBank/DDBJ whole genome shotgun (WGS) entry which is preliminary data.</text>
</comment>
<name>A0ABS1D384_9PROT</name>
<dbReference type="Gene3D" id="3.90.1150.10">
    <property type="entry name" value="Aspartate Aminotransferase, domain 1"/>
    <property type="match status" value="1"/>
</dbReference>
<dbReference type="Proteomes" id="UP000697995">
    <property type="component" value="Unassembled WGS sequence"/>
</dbReference>
<dbReference type="PANTHER" id="PTHR43092">
    <property type="entry name" value="L-CYSTEINE DESULFHYDRASE"/>
    <property type="match status" value="1"/>
</dbReference>
<dbReference type="Gene3D" id="3.40.640.10">
    <property type="entry name" value="Type I PLP-dependent aspartate aminotransferase-like (Major domain)"/>
    <property type="match status" value="1"/>
</dbReference>
<protein>
    <recommendedName>
        <fullName evidence="2">Aminotransferase class V domain-containing protein</fullName>
    </recommendedName>
</protein>
<dbReference type="InterPro" id="IPR015421">
    <property type="entry name" value="PyrdxlP-dep_Trfase_major"/>
</dbReference>
<accession>A0ABS1D384</accession>